<dbReference type="PANTHER" id="PTHR11200">
    <property type="entry name" value="INOSITOL 5-PHOSPHATASE"/>
    <property type="match status" value="1"/>
</dbReference>
<dbReference type="Gene3D" id="2.130.10.10">
    <property type="entry name" value="YVTN repeat-like/Quinoprotein amine dehydrogenase"/>
    <property type="match status" value="1"/>
</dbReference>
<name>A0A1Y2DAZ4_9BASI</name>
<evidence type="ECO:0000313" key="3">
    <source>
        <dbReference type="Proteomes" id="UP000193467"/>
    </source>
</evidence>
<dbReference type="GO" id="GO:0004527">
    <property type="term" value="F:exonuclease activity"/>
    <property type="evidence" value="ECO:0007669"/>
    <property type="project" value="UniProtKB-KW"/>
</dbReference>
<evidence type="ECO:0000259" key="1">
    <source>
        <dbReference type="SMART" id="SM00128"/>
    </source>
</evidence>
<dbReference type="GO" id="GO:0046856">
    <property type="term" value="P:phosphatidylinositol dephosphorylation"/>
    <property type="evidence" value="ECO:0007669"/>
    <property type="project" value="InterPro"/>
</dbReference>
<dbReference type="InterPro" id="IPR015943">
    <property type="entry name" value="WD40/YVTN_repeat-like_dom_sf"/>
</dbReference>
<reference evidence="2 3" key="1">
    <citation type="submission" date="2016-07" db="EMBL/GenBank/DDBJ databases">
        <title>Pervasive Adenine N6-methylation of Active Genes in Fungi.</title>
        <authorList>
            <consortium name="DOE Joint Genome Institute"/>
            <person name="Mondo S.J."/>
            <person name="Dannebaum R.O."/>
            <person name="Kuo R.C."/>
            <person name="Labutti K."/>
            <person name="Haridas S."/>
            <person name="Kuo A."/>
            <person name="Salamov A."/>
            <person name="Ahrendt S.R."/>
            <person name="Lipzen A."/>
            <person name="Sullivan W."/>
            <person name="Andreopoulos W.B."/>
            <person name="Clum A."/>
            <person name="Lindquist E."/>
            <person name="Daum C."/>
            <person name="Ramamoorthy G.K."/>
            <person name="Gryganskyi A."/>
            <person name="Culley D."/>
            <person name="Magnuson J.K."/>
            <person name="James T.Y."/>
            <person name="O'Malley M.A."/>
            <person name="Stajich J.E."/>
            <person name="Spatafora J.W."/>
            <person name="Visel A."/>
            <person name="Grigoriev I.V."/>
        </authorList>
    </citation>
    <scope>NUCLEOTIDE SEQUENCE [LARGE SCALE GENOMIC DNA]</scope>
    <source>
        <strain evidence="2 3">62-1032</strain>
    </source>
</reference>
<keyword evidence="3" id="KW-1185">Reference proteome</keyword>
<keyword evidence="2" id="KW-0255">Endonuclease</keyword>
<dbReference type="SUPFAM" id="SSF50978">
    <property type="entry name" value="WD40 repeat-like"/>
    <property type="match status" value="1"/>
</dbReference>
<sequence length="616" mass="69694">MADMKMSALRKDAHREAITMISRSRNNKILTLDKTGRLVVWLPNPDDGSLSSLRGPASAECIAAEPIWTQDLEGLLYAFYLQHRKSIETLCELHVYDLETGKLLFDKGWKIDRQNPEALGSVSSVAIVPAHPHLVFLGHLSGHISAWDRSTFKLVYSKKIATEGVTTLLGPSRFLWCGMESGLIEVMDVTLKDWRLLLRWRAHKGAVLKLFLDTKSIWSASSIRVVSTGEDDTIRFWDGLLGDDWKQHILSHREKQYSTYSTLRVNMFTMNLGAAGPKRLTKGLNVDNHNLLHDFLVSLKDPDVIVFGFQEVIDLSDVGLAAQTVLFASETDMTPKCHKWQLILTAAVREHLGDGFVLLKDAKLVGLYSCIFAKRSLRPRMKDLAVAFVKTGIDAGFEDYGNKGSILVRFSLDDSSICLLNNHLAAGEENAEKRAKDIIKILDARFPPPSASTRRAYNILGDGTSVMDHELVFFAGDLNFRLTLPRKTVLKAVKDAKIDELLPYDELRIEMNYNPSFRLHSFSEQAITFPPTYKYNTGEAIYDTSEKKRVPSWCDRILYRSEDAEAIKPLSYRRYEADISDHRPVSAAFECQIRKIDLIAHERVYRGVLRDWSAVE</sequence>
<dbReference type="AlphaFoldDB" id="A0A1Y2DAZ4"/>
<dbReference type="Pfam" id="PF22669">
    <property type="entry name" value="Exo_endo_phos2"/>
    <property type="match status" value="1"/>
</dbReference>
<evidence type="ECO:0000313" key="2">
    <source>
        <dbReference type="EMBL" id="ORY56453.1"/>
    </source>
</evidence>
<keyword evidence="2" id="KW-0378">Hydrolase</keyword>
<organism evidence="2 3">
    <name type="scientific">Leucosporidium creatinivorum</name>
    <dbReference type="NCBI Taxonomy" id="106004"/>
    <lineage>
        <taxon>Eukaryota</taxon>
        <taxon>Fungi</taxon>
        <taxon>Dikarya</taxon>
        <taxon>Basidiomycota</taxon>
        <taxon>Pucciniomycotina</taxon>
        <taxon>Microbotryomycetes</taxon>
        <taxon>Leucosporidiales</taxon>
        <taxon>Leucosporidium</taxon>
    </lineage>
</organism>
<dbReference type="STRING" id="106004.A0A1Y2DAZ4"/>
<keyword evidence="2" id="KW-0540">Nuclease</keyword>
<dbReference type="Gene3D" id="3.60.10.10">
    <property type="entry name" value="Endonuclease/exonuclease/phosphatase"/>
    <property type="match status" value="1"/>
</dbReference>
<protein>
    <submittedName>
        <fullName evidence="2">Endonuclease/exonuclease/phosphatase</fullName>
    </submittedName>
</protein>
<dbReference type="InterPro" id="IPR046985">
    <property type="entry name" value="IP5"/>
</dbReference>
<dbReference type="GO" id="GO:0004519">
    <property type="term" value="F:endonuclease activity"/>
    <property type="evidence" value="ECO:0007669"/>
    <property type="project" value="UniProtKB-KW"/>
</dbReference>
<dbReference type="InterPro" id="IPR036322">
    <property type="entry name" value="WD40_repeat_dom_sf"/>
</dbReference>
<dbReference type="SMART" id="SM00128">
    <property type="entry name" value="IPPc"/>
    <property type="match status" value="1"/>
</dbReference>
<dbReference type="Proteomes" id="UP000193467">
    <property type="component" value="Unassembled WGS sequence"/>
</dbReference>
<dbReference type="InParanoid" id="A0A1Y2DAZ4"/>
<dbReference type="EMBL" id="MCGR01000086">
    <property type="protein sequence ID" value="ORY56453.1"/>
    <property type="molecule type" value="Genomic_DNA"/>
</dbReference>
<feature type="non-terminal residue" evidence="2">
    <location>
        <position position="616"/>
    </location>
</feature>
<keyword evidence="2" id="KW-0269">Exonuclease</keyword>
<dbReference type="InterPro" id="IPR036691">
    <property type="entry name" value="Endo/exonu/phosph_ase_sf"/>
</dbReference>
<proteinExistence type="predicted"/>
<dbReference type="PANTHER" id="PTHR11200:SF240">
    <property type="entry name" value="INOSITOL POLYPHOSPHATE 5-PHOSPHATASE C9G1.10C-RELATED"/>
    <property type="match status" value="1"/>
</dbReference>
<feature type="domain" description="Inositol polyphosphate-related phosphatase" evidence="1">
    <location>
        <begin position="261"/>
        <end position="597"/>
    </location>
</feature>
<accession>A0A1Y2DAZ4</accession>
<comment type="caution">
    <text evidence="2">The sequence shown here is derived from an EMBL/GenBank/DDBJ whole genome shotgun (WGS) entry which is preliminary data.</text>
</comment>
<dbReference type="OrthoDB" id="2248459at2759"/>
<dbReference type="GO" id="GO:0004439">
    <property type="term" value="F:phosphatidylinositol-4,5-bisphosphate 5-phosphatase activity"/>
    <property type="evidence" value="ECO:0007669"/>
    <property type="project" value="TreeGrafter"/>
</dbReference>
<dbReference type="InterPro" id="IPR000300">
    <property type="entry name" value="IPPc"/>
</dbReference>
<gene>
    <name evidence="2" type="ORF">BCR35DRAFT_296265</name>
</gene>
<dbReference type="SUPFAM" id="SSF56219">
    <property type="entry name" value="DNase I-like"/>
    <property type="match status" value="1"/>
</dbReference>